<evidence type="ECO:0000313" key="2">
    <source>
        <dbReference type="Proteomes" id="UP000068164"/>
    </source>
</evidence>
<gene>
    <name evidence="1" type="ORF">AS026_28265</name>
</gene>
<evidence type="ECO:0000313" key="1">
    <source>
        <dbReference type="EMBL" id="KWV59675.1"/>
    </source>
</evidence>
<organism evidence="1 2">
    <name type="scientific">Rhizobium altiplani</name>
    <dbReference type="NCBI Taxonomy" id="1864509"/>
    <lineage>
        <taxon>Bacteria</taxon>
        <taxon>Pseudomonadati</taxon>
        <taxon>Pseudomonadota</taxon>
        <taxon>Alphaproteobacteria</taxon>
        <taxon>Hyphomicrobiales</taxon>
        <taxon>Rhizobiaceae</taxon>
        <taxon>Rhizobium/Agrobacterium group</taxon>
        <taxon>Rhizobium</taxon>
    </lineage>
</organism>
<accession>A0A125QA76</accession>
<comment type="caution">
    <text evidence="1">The sequence shown here is derived from an EMBL/GenBank/DDBJ whole genome shotgun (WGS) entry which is preliminary data.</text>
</comment>
<proteinExistence type="predicted"/>
<dbReference type="Proteomes" id="UP000068164">
    <property type="component" value="Unassembled WGS sequence"/>
</dbReference>
<reference evidence="1 2" key="1">
    <citation type="submission" date="2015-11" db="EMBL/GenBank/DDBJ databases">
        <title>Draft Genome Sequence of the Strain BR 10423 (Rhizobium sp.) isolated from nodules of Mimosa pudica.</title>
        <authorList>
            <person name="Barauna A.C."/>
            <person name="Zilli J.E."/>
            <person name="Simoes-Araujo J.L."/>
            <person name="Reis V.M."/>
            <person name="James E.K."/>
            <person name="Reis F.B.Jr."/>
            <person name="Rouws L.F."/>
            <person name="Passos S.R."/>
            <person name="Gois S.R."/>
        </authorList>
    </citation>
    <scope>NUCLEOTIDE SEQUENCE [LARGE SCALE GENOMIC DNA]</scope>
    <source>
        <strain evidence="1 2">BR10423</strain>
    </source>
</reference>
<keyword evidence="2" id="KW-1185">Reference proteome</keyword>
<sequence length="120" mass="13417">MTLSILAPAIMLLPAMPVTFWSRAGQFDSIEDFLLQTVFPVAAYCWRPRMSFIFERSEHSRRSSFISHDGNVPQLIADLFTYEVADAPANYCCLGLTAFANKIKAKNSYAIGNGNKPLHL</sequence>
<dbReference type="RefSeq" id="WP_028749557.1">
    <property type="nucleotide sequence ID" value="NZ_LNCD01000010.1"/>
</dbReference>
<dbReference type="AlphaFoldDB" id="A0A125QA76"/>
<name>A0A125QA76_9HYPH</name>
<dbReference type="EMBL" id="LNCD01000010">
    <property type="protein sequence ID" value="KWV59675.1"/>
    <property type="molecule type" value="Genomic_DNA"/>
</dbReference>
<protein>
    <submittedName>
        <fullName evidence="1">Uncharacterized protein</fullName>
    </submittedName>
</protein>